<feature type="domain" description="Cyclic nucleotide-binding" evidence="4">
    <location>
        <begin position="8"/>
        <end position="92"/>
    </location>
</feature>
<evidence type="ECO:0000259" key="4">
    <source>
        <dbReference type="PROSITE" id="PS50042"/>
    </source>
</evidence>
<dbReference type="Proteomes" id="UP001287445">
    <property type="component" value="Unassembled WGS sequence"/>
</dbReference>
<dbReference type="Gene3D" id="1.10.10.10">
    <property type="entry name" value="Winged helix-like DNA-binding domain superfamily/Winged helix DNA-binding domain"/>
    <property type="match status" value="1"/>
</dbReference>
<dbReference type="PANTHER" id="PTHR24567">
    <property type="entry name" value="CRP FAMILY TRANSCRIPTIONAL REGULATORY PROTEIN"/>
    <property type="match status" value="1"/>
</dbReference>
<dbReference type="InterPro" id="IPR018490">
    <property type="entry name" value="cNMP-bd_dom_sf"/>
</dbReference>
<organism evidence="5 6">
    <name type="scientific">Delftia acidovorans</name>
    <name type="common">Pseudomonas acidovorans</name>
    <name type="synonym">Comamonas acidovorans</name>
    <dbReference type="NCBI Taxonomy" id="80866"/>
    <lineage>
        <taxon>Bacteria</taxon>
        <taxon>Pseudomonadati</taxon>
        <taxon>Pseudomonadota</taxon>
        <taxon>Betaproteobacteria</taxon>
        <taxon>Burkholderiales</taxon>
        <taxon>Comamonadaceae</taxon>
        <taxon>Delftia</taxon>
    </lineage>
</organism>
<dbReference type="InterPro" id="IPR000595">
    <property type="entry name" value="cNMP-bd_dom"/>
</dbReference>
<evidence type="ECO:0000313" key="5">
    <source>
        <dbReference type="EMBL" id="MDX4953607.1"/>
    </source>
</evidence>
<evidence type="ECO:0000256" key="1">
    <source>
        <dbReference type="ARBA" id="ARBA00023015"/>
    </source>
</evidence>
<evidence type="ECO:0000256" key="2">
    <source>
        <dbReference type="ARBA" id="ARBA00023125"/>
    </source>
</evidence>
<dbReference type="Gene3D" id="2.60.120.10">
    <property type="entry name" value="Jelly Rolls"/>
    <property type="match status" value="1"/>
</dbReference>
<dbReference type="InterPro" id="IPR036388">
    <property type="entry name" value="WH-like_DNA-bd_sf"/>
</dbReference>
<dbReference type="Pfam" id="PF00027">
    <property type="entry name" value="cNMP_binding"/>
    <property type="match status" value="1"/>
</dbReference>
<dbReference type="PANTHER" id="PTHR24567:SF68">
    <property type="entry name" value="DNA-BINDING TRANSCRIPTIONAL DUAL REGULATOR CRP"/>
    <property type="match status" value="1"/>
</dbReference>
<dbReference type="InterPro" id="IPR036390">
    <property type="entry name" value="WH_DNA-bd_sf"/>
</dbReference>
<dbReference type="GO" id="GO:0003700">
    <property type="term" value="F:DNA-binding transcription factor activity"/>
    <property type="evidence" value="ECO:0007669"/>
    <property type="project" value="TreeGrafter"/>
</dbReference>
<dbReference type="RefSeq" id="WP_319073105.1">
    <property type="nucleotide sequence ID" value="NZ_JAWWMZ010000003.1"/>
</dbReference>
<reference evidence="5" key="1">
    <citation type="submission" date="2023-11" db="EMBL/GenBank/DDBJ databases">
        <title>Identification and selenium tolerance of Delftia acidovorans R3-25.</title>
        <authorList>
            <person name="Zhang S."/>
            <person name="Liu Y."/>
            <person name="Guo Y."/>
        </authorList>
    </citation>
    <scope>NUCLEOTIDE SEQUENCE</scope>
    <source>
        <strain evidence="5">R3-25</strain>
    </source>
</reference>
<name>A0AAJ2VCC4_DELAC</name>
<keyword evidence="3" id="KW-0804">Transcription</keyword>
<dbReference type="SUPFAM" id="SSF46785">
    <property type="entry name" value="Winged helix' DNA-binding domain"/>
    <property type="match status" value="1"/>
</dbReference>
<evidence type="ECO:0000313" key="6">
    <source>
        <dbReference type="Proteomes" id="UP001287445"/>
    </source>
</evidence>
<dbReference type="PROSITE" id="PS50042">
    <property type="entry name" value="CNMP_BINDING_3"/>
    <property type="match status" value="1"/>
</dbReference>
<proteinExistence type="predicted"/>
<accession>A0AAJ2VCC4</accession>
<dbReference type="GO" id="GO:0003677">
    <property type="term" value="F:DNA binding"/>
    <property type="evidence" value="ECO:0007669"/>
    <property type="project" value="UniProtKB-KW"/>
</dbReference>
<keyword evidence="2" id="KW-0238">DNA-binding</keyword>
<evidence type="ECO:0000256" key="3">
    <source>
        <dbReference type="ARBA" id="ARBA00023163"/>
    </source>
</evidence>
<keyword evidence="1" id="KW-0805">Transcription regulation</keyword>
<dbReference type="InterPro" id="IPR014710">
    <property type="entry name" value="RmlC-like_jellyroll"/>
</dbReference>
<dbReference type="AlphaFoldDB" id="A0AAJ2VCC4"/>
<dbReference type="Pfam" id="PF13545">
    <property type="entry name" value="HTH_Crp_2"/>
    <property type="match status" value="1"/>
</dbReference>
<sequence>MTLQTSIEKKVEADEFIARSGQPSAYWYGVMRGHLQMYIAGPEGDETTLYYLREGEWCGDGSLLKKELMQYDLRSLTSAQLCLVPANTFNVLRSSSHEFSNFLCDVMNARMGEFVGMLVASRLLGPEMRVAKALLMLAKNGREDALRLSINQHKLALICGLSRQRVNMALASFKQGGIVRTEGTKGYLIVHTQRLRNYIGI</sequence>
<dbReference type="GO" id="GO:0005829">
    <property type="term" value="C:cytosol"/>
    <property type="evidence" value="ECO:0007669"/>
    <property type="project" value="TreeGrafter"/>
</dbReference>
<dbReference type="CDD" id="cd00038">
    <property type="entry name" value="CAP_ED"/>
    <property type="match status" value="1"/>
</dbReference>
<dbReference type="InterPro" id="IPR012318">
    <property type="entry name" value="HTH_CRP"/>
</dbReference>
<dbReference type="SUPFAM" id="SSF51206">
    <property type="entry name" value="cAMP-binding domain-like"/>
    <property type="match status" value="1"/>
</dbReference>
<protein>
    <submittedName>
        <fullName evidence="5">Crp/Fnr family transcriptional regulator</fullName>
    </submittedName>
</protein>
<gene>
    <name evidence="5" type="ORF">SGN30_09240</name>
</gene>
<dbReference type="InterPro" id="IPR050397">
    <property type="entry name" value="Env_Response_Regulators"/>
</dbReference>
<dbReference type="EMBL" id="JAWWMZ010000003">
    <property type="protein sequence ID" value="MDX4953607.1"/>
    <property type="molecule type" value="Genomic_DNA"/>
</dbReference>
<comment type="caution">
    <text evidence="5">The sequence shown here is derived from an EMBL/GenBank/DDBJ whole genome shotgun (WGS) entry which is preliminary data.</text>
</comment>